<evidence type="ECO:0000256" key="1">
    <source>
        <dbReference type="ARBA" id="ARBA00001933"/>
    </source>
</evidence>
<evidence type="ECO:0000256" key="6">
    <source>
        <dbReference type="PIRSR" id="PIRSR001434-2"/>
    </source>
</evidence>
<organism evidence="9 10">
    <name type="scientific">Roseateles chitinivorans</name>
    <dbReference type="NCBI Taxonomy" id="2917965"/>
    <lineage>
        <taxon>Bacteria</taxon>
        <taxon>Pseudomonadati</taxon>
        <taxon>Pseudomonadota</taxon>
        <taxon>Betaproteobacteria</taxon>
        <taxon>Burkholderiales</taxon>
        <taxon>Sphaerotilaceae</taxon>
        <taxon>Roseateles</taxon>
    </lineage>
</organism>
<comment type="catalytic activity">
    <reaction evidence="5">
        <text>L,L-cystathionine + H2O = L-homocysteine + pyruvate + NH4(+)</text>
        <dbReference type="Rhea" id="RHEA:13965"/>
        <dbReference type="ChEBI" id="CHEBI:15361"/>
        <dbReference type="ChEBI" id="CHEBI:15377"/>
        <dbReference type="ChEBI" id="CHEBI:28938"/>
        <dbReference type="ChEBI" id="CHEBI:58161"/>
        <dbReference type="ChEBI" id="CHEBI:58199"/>
    </reaction>
</comment>
<evidence type="ECO:0000256" key="8">
    <source>
        <dbReference type="SAM" id="MobiDB-lite"/>
    </source>
</evidence>
<dbReference type="Gene3D" id="3.90.1150.10">
    <property type="entry name" value="Aspartate Aminotransferase, domain 1"/>
    <property type="match status" value="1"/>
</dbReference>
<accession>A0A2G9CEZ9</accession>
<keyword evidence="4 9" id="KW-0456">Lyase</keyword>
<dbReference type="EC" id="4.4.1.8" evidence="9"/>
<dbReference type="EMBL" id="PEOG01000012">
    <property type="protein sequence ID" value="PIM54214.1"/>
    <property type="molecule type" value="Genomic_DNA"/>
</dbReference>
<dbReference type="PANTHER" id="PTHR43500:SF1">
    <property type="entry name" value="CYSTATHIONINE BETA-LYASE-RELATED"/>
    <property type="match status" value="1"/>
</dbReference>
<dbReference type="SUPFAM" id="SSF53383">
    <property type="entry name" value="PLP-dependent transferases"/>
    <property type="match status" value="1"/>
</dbReference>
<evidence type="ECO:0000256" key="5">
    <source>
        <dbReference type="ARBA" id="ARBA00047517"/>
    </source>
</evidence>
<sequence length="414" mass="44511">MAVPFPASGNLVSKRGPSTEQIHHPFRAPDGWEAVAVPVAKASTVLFKNTAELHRPRAQDGISYRYGLPGTPTTYTLAARIATLEHAEHCVLTPSGLAAITLTSLAFLQPGDEVLVPDNVYGQNRHITTGLLTRLGISHRFYDPLDVPAFEAMLSPRTKLVWLEAAGSITLEFPDLIGLLTACRARGVLTALDNTWGAGLAFNAFEVAPDLAPGLGADLSMQALTKFPSGGADLLMGAVCTRDAALHRQLVAMHEFLGHGVGQNDVEAVLRGLPSIVLRYRAQDAATRDLARWMAARPEIARVLHPALPDSPGHAHWRRVSPDAGGCLFSAVFRPTYDARQVDAFVDALRCFGIGYSWAGPMSLAVPYDLSRSRSLGLPWSAEEGGTLVRFAIGLEDVEDLRADLAQAFEVLKG</sequence>
<dbReference type="PIRSF" id="PIRSF001434">
    <property type="entry name" value="CGS"/>
    <property type="match status" value="1"/>
</dbReference>
<proteinExistence type="inferred from homology"/>
<comment type="caution">
    <text evidence="9">The sequence shown here is derived from an EMBL/GenBank/DDBJ whole genome shotgun (WGS) entry which is preliminary data.</text>
</comment>
<dbReference type="GO" id="GO:0030170">
    <property type="term" value="F:pyridoxal phosphate binding"/>
    <property type="evidence" value="ECO:0007669"/>
    <property type="project" value="InterPro"/>
</dbReference>
<dbReference type="Proteomes" id="UP000231501">
    <property type="component" value="Unassembled WGS sequence"/>
</dbReference>
<dbReference type="Pfam" id="PF01053">
    <property type="entry name" value="Cys_Met_Meta_PP"/>
    <property type="match status" value="1"/>
</dbReference>
<dbReference type="InterPro" id="IPR006233">
    <property type="entry name" value="Cys_b_lyase_bac"/>
</dbReference>
<evidence type="ECO:0000256" key="3">
    <source>
        <dbReference type="ARBA" id="ARBA00022898"/>
    </source>
</evidence>
<comment type="similarity">
    <text evidence="2 7">Belongs to the trans-sulfuration enzymes family.</text>
</comment>
<evidence type="ECO:0000256" key="4">
    <source>
        <dbReference type="ARBA" id="ARBA00023239"/>
    </source>
</evidence>
<dbReference type="AlphaFoldDB" id="A0A2G9CEZ9"/>
<dbReference type="GO" id="GO:0047804">
    <property type="term" value="F:cysteine-S-conjugate beta-lyase activity"/>
    <property type="evidence" value="ECO:0007669"/>
    <property type="project" value="InterPro"/>
</dbReference>
<gene>
    <name evidence="9" type="ORF">CS062_05935</name>
</gene>
<dbReference type="Gene3D" id="3.40.640.10">
    <property type="entry name" value="Type I PLP-dependent aspartate aminotransferase-like (Major domain)"/>
    <property type="match status" value="1"/>
</dbReference>
<dbReference type="InterPro" id="IPR015424">
    <property type="entry name" value="PyrdxlP-dep_Trfase"/>
</dbReference>
<keyword evidence="10" id="KW-1185">Reference proteome</keyword>
<name>A0A2G9CEZ9_9BURK</name>
<evidence type="ECO:0000313" key="9">
    <source>
        <dbReference type="EMBL" id="PIM54214.1"/>
    </source>
</evidence>
<evidence type="ECO:0000256" key="2">
    <source>
        <dbReference type="ARBA" id="ARBA00009077"/>
    </source>
</evidence>
<protein>
    <submittedName>
        <fullName evidence="9">Cystathionine beta-lyase</fullName>
        <ecNumber evidence="9">4.4.1.8</ecNumber>
    </submittedName>
</protein>
<dbReference type="GO" id="GO:0019450">
    <property type="term" value="P:L-cysteine catabolic process to pyruvate"/>
    <property type="evidence" value="ECO:0007669"/>
    <property type="project" value="TreeGrafter"/>
</dbReference>
<reference evidence="9 10" key="1">
    <citation type="submission" date="2017-11" db="EMBL/GenBank/DDBJ databases">
        <title>Draft genome sequence of Mitsuaria sp. HWN-4.</title>
        <authorList>
            <person name="Gundlapally S.R."/>
        </authorList>
    </citation>
    <scope>NUCLEOTIDE SEQUENCE [LARGE SCALE GENOMIC DNA]</scope>
    <source>
        <strain evidence="9 10">HWN-4</strain>
    </source>
</reference>
<dbReference type="GO" id="GO:0019346">
    <property type="term" value="P:transsulfuration"/>
    <property type="evidence" value="ECO:0007669"/>
    <property type="project" value="InterPro"/>
</dbReference>
<feature type="region of interest" description="Disordered" evidence="8">
    <location>
        <begin position="1"/>
        <end position="25"/>
    </location>
</feature>
<dbReference type="OrthoDB" id="9805807at2"/>
<keyword evidence="3 6" id="KW-0663">Pyridoxal phosphate</keyword>
<evidence type="ECO:0000313" key="10">
    <source>
        <dbReference type="Proteomes" id="UP000231501"/>
    </source>
</evidence>
<dbReference type="InterPro" id="IPR015422">
    <property type="entry name" value="PyrdxlP-dep_Trfase_small"/>
</dbReference>
<evidence type="ECO:0000256" key="7">
    <source>
        <dbReference type="RuleBase" id="RU362118"/>
    </source>
</evidence>
<dbReference type="PANTHER" id="PTHR43500">
    <property type="entry name" value="CYSTATHIONINE BETA-LYASE-RELATED"/>
    <property type="match status" value="1"/>
</dbReference>
<dbReference type="InterPro" id="IPR000277">
    <property type="entry name" value="Cys/Met-Metab_PyrdxlP-dep_enz"/>
</dbReference>
<dbReference type="InterPro" id="IPR015421">
    <property type="entry name" value="PyrdxlP-dep_Trfase_major"/>
</dbReference>
<comment type="cofactor">
    <cofactor evidence="1 7">
        <name>pyridoxal 5'-phosphate</name>
        <dbReference type="ChEBI" id="CHEBI:597326"/>
    </cofactor>
</comment>
<feature type="modified residue" description="N6-(pyridoxal phosphate)lysine" evidence="6">
    <location>
        <position position="226"/>
    </location>
</feature>